<accession>A0A564XWH8</accession>
<proteinExistence type="predicted"/>
<sequence>MLSCDLTQVTHIKAILVFQTGERAPVSYGLQHILFISSLSQHASLPLLLFSNSL</sequence>
<organism evidence="1 2">
    <name type="scientific">Hymenolepis diminuta</name>
    <name type="common">Rat tapeworm</name>
    <dbReference type="NCBI Taxonomy" id="6216"/>
    <lineage>
        <taxon>Eukaryota</taxon>
        <taxon>Metazoa</taxon>
        <taxon>Spiralia</taxon>
        <taxon>Lophotrochozoa</taxon>
        <taxon>Platyhelminthes</taxon>
        <taxon>Cestoda</taxon>
        <taxon>Eucestoda</taxon>
        <taxon>Cyclophyllidea</taxon>
        <taxon>Hymenolepididae</taxon>
        <taxon>Hymenolepis</taxon>
    </lineage>
</organism>
<dbReference type="Proteomes" id="UP000321570">
    <property type="component" value="Unassembled WGS sequence"/>
</dbReference>
<evidence type="ECO:0000313" key="2">
    <source>
        <dbReference type="Proteomes" id="UP000321570"/>
    </source>
</evidence>
<protein>
    <submittedName>
        <fullName evidence="1">Uncharacterized protein</fullName>
    </submittedName>
</protein>
<name>A0A564XWH8_HYMDI</name>
<evidence type="ECO:0000313" key="1">
    <source>
        <dbReference type="EMBL" id="VUZ39109.1"/>
    </source>
</evidence>
<keyword evidence="2" id="KW-1185">Reference proteome</keyword>
<dbReference type="EMBL" id="CABIJS010000011">
    <property type="protein sequence ID" value="VUZ39109.1"/>
    <property type="molecule type" value="Genomic_DNA"/>
</dbReference>
<dbReference type="AlphaFoldDB" id="A0A564XWH8"/>
<gene>
    <name evidence="1" type="ORF">WMSIL1_LOCUS456</name>
</gene>
<reference evidence="1 2" key="1">
    <citation type="submission" date="2019-07" db="EMBL/GenBank/DDBJ databases">
        <authorList>
            <person name="Jastrzebski P J."/>
            <person name="Paukszto L."/>
            <person name="Jastrzebski P J."/>
        </authorList>
    </citation>
    <scope>NUCLEOTIDE SEQUENCE [LARGE SCALE GENOMIC DNA]</scope>
    <source>
        <strain evidence="1 2">WMS-il1</strain>
    </source>
</reference>